<dbReference type="InterPro" id="IPR036397">
    <property type="entry name" value="RNaseH_sf"/>
</dbReference>
<dbReference type="GO" id="GO:0015074">
    <property type="term" value="P:DNA integration"/>
    <property type="evidence" value="ECO:0007669"/>
    <property type="project" value="InterPro"/>
</dbReference>
<evidence type="ECO:0000256" key="4">
    <source>
        <dbReference type="ARBA" id="ARBA00022801"/>
    </source>
</evidence>
<dbReference type="GO" id="GO:0003676">
    <property type="term" value="F:nucleic acid binding"/>
    <property type="evidence" value="ECO:0007669"/>
    <property type="project" value="InterPro"/>
</dbReference>
<dbReference type="Pfam" id="PF22936">
    <property type="entry name" value="Pol_BBD"/>
    <property type="match status" value="1"/>
</dbReference>
<dbReference type="AlphaFoldDB" id="A0A6P8C8B8"/>
<dbReference type="GO" id="GO:0006508">
    <property type="term" value="P:proteolysis"/>
    <property type="evidence" value="ECO:0007669"/>
    <property type="project" value="UniProtKB-KW"/>
</dbReference>
<dbReference type="SUPFAM" id="SSF53098">
    <property type="entry name" value="Ribonuclease H-like"/>
    <property type="match status" value="1"/>
</dbReference>
<keyword evidence="2" id="KW-0479">Metal-binding</keyword>
<dbReference type="InterPro" id="IPR057670">
    <property type="entry name" value="SH3_retrovirus"/>
</dbReference>
<keyword evidence="1" id="KW-0645">Protease</keyword>
<keyword evidence="4" id="KW-0378">Hydrolase</keyword>
<dbReference type="InterPro" id="IPR025724">
    <property type="entry name" value="GAG-pre-integrase_dom"/>
</dbReference>
<dbReference type="SUPFAM" id="SSF56672">
    <property type="entry name" value="DNA/RNA polymerases"/>
    <property type="match status" value="1"/>
</dbReference>
<dbReference type="GO" id="GO:0004190">
    <property type="term" value="F:aspartic-type endopeptidase activity"/>
    <property type="evidence" value="ECO:0007669"/>
    <property type="project" value="UniProtKB-KW"/>
</dbReference>
<evidence type="ECO:0000313" key="7">
    <source>
        <dbReference type="RefSeq" id="XP_031377996.1"/>
    </source>
</evidence>
<keyword evidence="3" id="KW-0064">Aspartyl protease</keyword>
<evidence type="ECO:0000256" key="3">
    <source>
        <dbReference type="ARBA" id="ARBA00022750"/>
    </source>
</evidence>
<organism evidence="6 7">
    <name type="scientific">Punica granatum</name>
    <name type="common">Pomegranate</name>
    <dbReference type="NCBI Taxonomy" id="22663"/>
    <lineage>
        <taxon>Eukaryota</taxon>
        <taxon>Viridiplantae</taxon>
        <taxon>Streptophyta</taxon>
        <taxon>Embryophyta</taxon>
        <taxon>Tracheophyta</taxon>
        <taxon>Spermatophyta</taxon>
        <taxon>Magnoliopsida</taxon>
        <taxon>eudicotyledons</taxon>
        <taxon>Gunneridae</taxon>
        <taxon>Pentapetalae</taxon>
        <taxon>rosids</taxon>
        <taxon>malvids</taxon>
        <taxon>Myrtales</taxon>
        <taxon>Lythraceae</taxon>
        <taxon>Punica</taxon>
    </lineage>
</organism>
<dbReference type="Proteomes" id="UP000515151">
    <property type="component" value="Chromosome 1"/>
</dbReference>
<feature type="domain" description="Integrase catalytic" evidence="5">
    <location>
        <begin position="192"/>
        <end position="358"/>
    </location>
</feature>
<accession>A0A6P8C8B8</accession>
<dbReference type="InterPro" id="IPR054722">
    <property type="entry name" value="PolX-like_BBD"/>
</dbReference>
<dbReference type="OrthoDB" id="1726228at2759"/>
<dbReference type="Pfam" id="PF00665">
    <property type="entry name" value="rve"/>
    <property type="match status" value="1"/>
</dbReference>
<dbReference type="InterPro" id="IPR013103">
    <property type="entry name" value="RVT_2"/>
</dbReference>
<protein>
    <submittedName>
        <fullName evidence="7">Uncharacterized protein LOC116193313</fullName>
    </submittedName>
</protein>
<dbReference type="GeneID" id="116193313"/>
<evidence type="ECO:0000259" key="5">
    <source>
        <dbReference type="PROSITE" id="PS50994"/>
    </source>
</evidence>
<gene>
    <name evidence="7" type="primary">LOC116193313</name>
</gene>
<dbReference type="InterPro" id="IPR012337">
    <property type="entry name" value="RNaseH-like_sf"/>
</dbReference>
<dbReference type="Gene3D" id="3.30.420.10">
    <property type="entry name" value="Ribonuclease H-like superfamily/Ribonuclease H"/>
    <property type="match status" value="1"/>
</dbReference>
<sequence>MEAICKEKGHQQPGEAHNAITNEVEQLFVASCFTSNVIKDGWLVDSGCTNHMTSNADLFSALDKSVKSKVNIGNGEYIVVEGKGDVMLEGSNGVKLIHEVFEGQTLFRIPMKDKCFSFNPLDKKHMAMTNLLKEEEELWHRRLGHFHSKGVNFLQKNDMVDGLPAIQKEVTECKTCLLGKQVRLPFKRSSWRAVSKLQLVHTDVCGPMPEESLSGSKYFVIFIDDFSRMCWIYFMKAKSEVAEIFMKFKKLVENESGCKMKAIRFDNGSEYTSGRFKEICETSGIMHQLTVPYSPQQNGVSERKNRSIMEMARCLLQEKEMPKKFWAEAANTAVFLLNRLPTKSLDKRTPVEAWCGRKPSIANLKVFGCICYSYIPQAKRDKLDKKAEAGIFIGYSLESKAYRIYQPSRNKRKEKWKSHKIGRQHLRRFHLRTKLNSDGSVNKYKARLVVKGYAQIWGVDYSETFAPVERLDTIRLLLAVAGQKNWKVYQLDVKSAFLNGVLEEEIYVEQPEGFIAKGEESKVYKLKKALYGLKQAPRAWYGKIDQYLQNLGFERSLSEFTLYVKKEKEDMVILSLYVDDLLVNGNNKVQKENEVFVCQRKYLKEILMRFQMEECKSVSTPMYQKTKMQKDDGSGPVDERTYRSLIGCLMYLTATMPDIMFAVNVLSRFLSCASEAHMVAAKRVIRYLKGTSSYGLKFCRSSTFKLHGFSDSDWARSLDDMRSTSGYCFSLGSACFSWSSKKQEVVAQSTAEAEFITATAATNQAIWLRKLMTDLGMGSDHETEIFVDNQAALAISQNPVFHGKTKHFKLKFYYLREIQQSGEIKLVYCRTEDQMADLFTKSFHVGRFEHLRRMVGFCNNLQTRVHILSESESFVLQYLQTLKK</sequence>
<dbReference type="InterPro" id="IPR001584">
    <property type="entry name" value="Integrase_cat-core"/>
</dbReference>
<reference evidence="7" key="2">
    <citation type="submission" date="2025-08" db="UniProtKB">
        <authorList>
            <consortium name="RefSeq"/>
        </authorList>
    </citation>
    <scope>IDENTIFICATION</scope>
    <source>
        <tissue evidence="7">Leaf</tissue>
    </source>
</reference>
<dbReference type="CDD" id="cd09272">
    <property type="entry name" value="RNase_HI_RT_Ty1"/>
    <property type="match status" value="1"/>
</dbReference>
<dbReference type="PANTHER" id="PTHR42648:SF18">
    <property type="entry name" value="RETROTRANSPOSON, UNCLASSIFIED-LIKE PROTEIN"/>
    <property type="match status" value="1"/>
</dbReference>
<proteinExistence type="predicted"/>
<dbReference type="PROSITE" id="PS50994">
    <property type="entry name" value="INTEGRASE"/>
    <property type="match status" value="1"/>
</dbReference>
<dbReference type="GO" id="GO:0046872">
    <property type="term" value="F:metal ion binding"/>
    <property type="evidence" value="ECO:0007669"/>
    <property type="project" value="UniProtKB-KW"/>
</dbReference>
<evidence type="ECO:0000313" key="6">
    <source>
        <dbReference type="Proteomes" id="UP000515151"/>
    </source>
</evidence>
<keyword evidence="6" id="KW-1185">Reference proteome</keyword>
<dbReference type="InterPro" id="IPR043502">
    <property type="entry name" value="DNA/RNA_pol_sf"/>
</dbReference>
<dbReference type="RefSeq" id="XP_031377996.1">
    <property type="nucleotide sequence ID" value="XM_031522136.1"/>
</dbReference>
<dbReference type="Pfam" id="PF07727">
    <property type="entry name" value="RVT_2"/>
    <property type="match status" value="1"/>
</dbReference>
<evidence type="ECO:0000256" key="1">
    <source>
        <dbReference type="ARBA" id="ARBA00022670"/>
    </source>
</evidence>
<dbReference type="InterPro" id="IPR039537">
    <property type="entry name" value="Retrotran_Ty1/copia-like"/>
</dbReference>
<name>A0A6P8C8B8_PUNGR</name>
<dbReference type="PANTHER" id="PTHR42648">
    <property type="entry name" value="TRANSPOSASE, PUTATIVE-RELATED"/>
    <property type="match status" value="1"/>
</dbReference>
<dbReference type="Pfam" id="PF25597">
    <property type="entry name" value="SH3_retrovirus"/>
    <property type="match status" value="1"/>
</dbReference>
<evidence type="ECO:0000256" key="2">
    <source>
        <dbReference type="ARBA" id="ARBA00022723"/>
    </source>
</evidence>
<dbReference type="Pfam" id="PF13976">
    <property type="entry name" value="gag_pre-integrs"/>
    <property type="match status" value="1"/>
</dbReference>
<reference evidence="6" key="1">
    <citation type="journal article" date="2020" name="Plant Biotechnol. J.">
        <title>The pomegranate (Punica granatum L.) draft genome dissects genetic divergence between soft- and hard-seeded cultivars.</title>
        <authorList>
            <person name="Luo X."/>
            <person name="Li H."/>
            <person name="Wu Z."/>
            <person name="Yao W."/>
            <person name="Zhao P."/>
            <person name="Cao D."/>
            <person name="Yu H."/>
            <person name="Li K."/>
            <person name="Poudel K."/>
            <person name="Zhao D."/>
            <person name="Zhang F."/>
            <person name="Xia X."/>
            <person name="Chen L."/>
            <person name="Wang Q."/>
            <person name="Jing D."/>
            <person name="Cao S."/>
        </authorList>
    </citation>
    <scope>NUCLEOTIDE SEQUENCE [LARGE SCALE GENOMIC DNA]</scope>
    <source>
        <strain evidence="6">cv. Tunisia</strain>
    </source>
</reference>